<gene>
    <name evidence="1" type="ORF">HAX54_011208</name>
</gene>
<sequence>EIKVVVIMETIIKVVTQTIFKEEPKMFDLICPQGKWFMLMVRDKRIKLWPISQVFIRKGSRTRK</sequence>
<feature type="non-terminal residue" evidence="1">
    <location>
        <position position="64"/>
    </location>
</feature>
<reference evidence="1 2" key="1">
    <citation type="journal article" date="2021" name="BMC Genomics">
        <title>Datura genome reveals duplications of psychoactive alkaloid biosynthetic genes and high mutation rate following tissue culture.</title>
        <authorList>
            <person name="Rajewski A."/>
            <person name="Carter-House D."/>
            <person name="Stajich J."/>
            <person name="Litt A."/>
        </authorList>
    </citation>
    <scope>NUCLEOTIDE SEQUENCE [LARGE SCALE GENOMIC DNA]</scope>
    <source>
        <strain evidence="1">AR-01</strain>
    </source>
</reference>
<name>A0ABS8Y6F4_DATST</name>
<protein>
    <submittedName>
        <fullName evidence="1">Uncharacterized protein</fullName>
    </submittedName>
</protein>
<proteinExistence type="predicted"/>
<keyword evidence="2" id="KW-1185">Reference proteome</keyword>
<accession>A0ABS8Y6F4</accession>
<organism evidence="1 2">
    <name type="scientific">Datura stramonium</name>
    <name type="common">Jimsonweed</name>
    <name type="synonym">Common thornapple</name>
    <dbReference type="NCBI Taxonomy" id="4076"/>
    <lineage>
        <taxon>Eukaryota</taxon>
        <taxon>Viridiplantae</taxon>
        <taxon>Streptophyta</taxon>
        <taxon>Embryophyta</taxon>
        <taxon>Tracheophyta</taxon>
        <taxon>Spermatophyta</taxon>
        <taxon>Magnoliopsida</taxon>
        <taxon>eudicotyledons</taxon>
        <taxon>Gunneridae</taxon>
        <taxon>Pentapetalae</taxon>
        <taxon>asterids</taxon>
        <taxon>lamiids</taxon>
        <taxon>Solanales</taxon>
        <taxon>Solanaceae</taxon>
        <taxon>Solanoideae</taxon>
        <taxon>Datureae</taxon>
        <taxon>Datura</taxon>
    </lineage>
</organism>
<dbReference type="EMBL" id="JACEIK010016348">
    <property type="protein sequence ID" value="MCE5165639.1"/>
    <property type="molecule type" value="Genomic_DNA"/>
</dbReference>
<evidence type="ECO:0000313" key="2">
    <source>
        <dbReference type="Proteomes" id="UP000823775"/>
    </source>
</evidence>
<evidence type="ECO:0000313" key="1">
    <source>
        <dbReference type="EMBL" id="MCE5165639.1"/>
    </source>
</evidence>
<feature type="non-terminal residue" evidence="1">
    <location>
        <position position="1"/>
    </location>
</feature>
<dbReference type="Proteomes" id="UP000823775">
    <property type="component" value="Unassembled WGS sequence"/>
</dbReference>
<comment type="caution">
    <text evidence="1">The sequence shown here is derived from an EMBL/GenBank/DDBJ whole genome shotgun (WGS) entry which is preliminary data.</text>
</comment>